<evidence type="ECO:0000313" key="2">
    <source>
        <dbReference type="EMBL" id="CAD8368072.1"/>
    </source>
</evidence>
<dbReference type="AlphaFoldDB" id="A0A7S0FMR2"/>
<feature type="region of interest" description="Disordered" evidence="1">
    <location>
        <begin position="1"/>
        <end position="61"/>
    </location>
</feature>
<feature type="compositionally biased region" description="Pro residues" evidence="1">
    <location>
        <begin position="27"/>
        <end position="36"/>
    </location>
</feature>
<dbReference type="EMBL" id="HBEG01030617">
    <property type="protein sequence ID" value="CAD8368072.1"/>
    <property type="molecule type" value="Transcribed_RNA"/>
</dbReference>
<protein>
    <submittedName>
        <fullName evidence="2">Uncharacterized protein</fullName>
    </submittedName>
</protein>
<proteinExistence type="predicted"/>
<organism evidence="2">
    <name type="scientific">Pyrodinium bahamense</name>
    <dbReference type="NCBI Taxonomy" id="73915"/>
    <lineage>
        <taxon>Eukaryota</taxon>
        <taxon>Sar</taxon>
        <taxon>Alveolata</taxon>
        <taxon>Dinophyceae</taxon>
        <taxon>Gonyaulacales</taxon>
        <taxon>Pyrocystaceae</taxon>
        <taxon>Pyrodinium</taxon>
    </lineage>
</organism>
<name>A0A7S0FMR2_9DINO</name>
<evidence type="ECO:0000256" key="1">
    <source>
        <dbReference type="SAM" id="MobiDB-lite"/>
    </source>
</evidence>
<gene>
    <name evidence="2" type="ORF">PBAH0796_LOCUS18695</name>
</gene>
<reference evidence="2" key="1">
    <citation type="submission" date="2021-01" db="EMBL/GenBank/DDBJ databases">
        <authorList>
            <person name="Corre E."/>
            <person name="Pelletier E."/>
            <person name="Niang G."/>
            <person name="Scheremetjew M."/>
            <person name="Finn R."/>
            <person name="Kale V."/>
            <person name="Holt S."/>
            <person name="Cochrane G."/>
            <person name="Meng A."/>
            <person name="Brown T."/>
            <person name="Cohen L."/>
        </authorList>
    </citation>
    <scope>NUCLEOTIDE SEQUENCE</scope>
    <source>
        <strain evidence="2">Pbaha01</strain>
    </source>
</reference>
<sequence>MLNLRSGSSAGAVLGPRPSVSGAAHVPCPPTFPPSPRTRSLTPGTCAGRVRSPCVEPSPATPRPASLAIRKCSSEPQEVSVVSAATTCAQGEDVACARSAPSSASSLLASVDQAKELSHDVTAFPQLPPAVCASVEDMPRAWRGLLEDLMRRSQWATEETRRELLEQVKAEVGTLQRSHDSLKEELLDKVFGAAEAASEALRQSDEALEAARLSAELVQEAEDASLRKMGKVEASLRMELNMLGGEISRGTRGSQIEEARAMLEGNLRDTLARTLSMEGKLGSLERRLNELTEMMSEFEPFRENVGRRFEELQSQAMALQVDTTQDIQRTTGELAAARRDFEARCSRLDASVQALLSRVQWSAGEAPKNDAGLRDIVASEARTAIAERCEELNGLIERLRSAALQEARAALAEKCCELRELNERICNAALEQARRAVAEKCGELRSFAERLRDALLEEVRGGLAVGGLAKTPRELPRCGASGSAIGAARALRSSSPART</sequence>
<accession>A0A7S0FMR2</accession>